<dbReference type="RefSeq" id="WP_084733485.1">
    <property type="nucleotide sequence ID" value="NZ_HF571038.1"/>
</dbReference>
<evidence type="ECO:0000256" key="3">
    <source>
        <dbReference type="ARBA" id="ARBA00013368"/>
    </source>
</evidence>
<dbReference type="EMBL" id="CAJC01000139">
    <property type="protein sequence ID" value="CCI53150.1"/>
    <property type="molecule type" value="Genomic_DNA"/>
</dbReference>
<feature type="domain" description="Rad50/SbcC-type AAA" evidence="5">
    <location>
        <begin position="5"/>
        <end position="174"/>
    </location>
</feature>
<comment type="subunit">
    <text evidence="2">Heterodimer of SbcC and SbcD.</text>
</comment>
<dbReference type="OrthoDB" id="9795626at2"/>
<protein>
    <recommendedName>
        <fullName evidence="3">Nuclease SbcCD subunit C</fullName>
    </recommendedName>
</protein>
<comment type="similarity">
    <text evidence="1">Belongs to the SMC family. SbcC subfamily.</text>
</comment>
<dbReference type="STRING" id="1193518.BN13_30102"/>
<name>A0A077MBA5_9MICO</name>
<evidence type="ECO:0000256" key="4">
    <source>
        <dbReference type="SAM" id="Coils"/>
    </source>
</evidence>
<dbReference type="GO" id="GO:0016887">
    <property type="term" value="F:ATP hydrolysis activity"/>
    <property type="evidence" value="ECO:0007669"/>
    <property type="project" value="InterPro"/>
</dbReference>
<keyword evidence="7" id="KW-1185">Reference proteome</keyword>
<evidence type="ECO:0000256" key="1">
    <source>
        <dbReference type="ARBA" id="ARBA00006930"/>
    </source>
</evidence>
<dbReference type="Pfam" id="PF13476">
    <property type="entry name" value="AAA_23"/>
    <property type="match status" value="1"/>
</dbReference>
<dbReference type="GO" id="GO:0006302">
    <property type="term" value="P:double-strand break repair"/>
    <property type="evidence" value="ECO:0007669"/>
    <property type="project" value="InterPro"/>
</dbReference>
<comment type="caution">
    <text evidence="6">The sequence shown here is derived from an EMBL/GenBank/DDBJ whole genome shotgun (WGS) entry which is preliminary data.</text>
</comment>
<dbReference type="SUPFAM" id="SSF52540">
    <property type="entry name" value="P-loop containing nucleoside triphosphate hydrolases"/>
    <property type="match status" value="1"/>
</dbReference>
<dbReference type="Proteomes" id="UP000035720">
    <property type="component" value="Unassembled WGS sequence"/>
</dbReference>
<evidence type="ECO:0000259" key="5">
    <source>
        <dbReference type="Pfam" id="PF13476"/>
    </source>
</evidence>
<evidence type="ECO:0000256" key="2">
    <source>
        <dbReference type="ARBA" id="ARBA00011322"/>
    </source>
</evidence>
<dbReference type="PANTHER" id="PTHR32114">
    <property type="entry name" value="ABC TRANSPORTER ABCH.3"/>
    <property type="match status" value="1"/>
</dbReference>
<gene>
    <name evidence="6" type="ORF">BN13_30102</name>
</gene>
<dbReference type="AlphaFoldDB" id="A0A077MBA5"/>
<proteinExistence type="inferred from homology"/>
<keyword evidence="4" id="KW-0175">Coiled coil</keyword>
<dbReference type="PANTHER" id="PTHR32114:SF2">
    <property type="entry name" value="ABC TRANSPORTER ABCH.3"/>
    <property type="match status" value="1"/>
</dbReference>
<organism evidence="6 7">
    <name type="scientific">Nostocoides jenkinsii Ben 74</name>
    <dbReference type="NCBI Taxonomy" id="1193518"/>
    <lineage>
        <taxon>Bacteria</taxon>
        <taxon>Bacillati</taxon>
        <taxon>Actinomycetota</taxon>
        <taxon>Actinomycetes</taxon>
        <taxon>Micrococcales</taxon>
        <taxon>Intrasporangiaceae</taxon>
        <taxon>Nostocoides</taxon>
    </lineage>
</organism>
<sequence>MRVHRLTMTAFGPFADTHTVDFDELGAQGLFLVHGPTGAGKTSVLDALCFALFADVPGSRSHRGVRCDLSPPDRATSVELEFTASGRRLRIVRLPEQVRPKLRGSGTRRTPASVVVHELRSGRWEARSTRLDEAADVINDVIGMGLAQFQRIALLPQGGFATFLRADARDRHALLTALFDVTAFEDVETWLADQRRASAGRLATAEQELAFGVRALGDLLVGQPPIPAAMADEPPPWPTDPAQDPAVWAGGVPALRSWLDRAQTAAVNEQERARTASESARDAVAAAAQLQRSRERGLRARVEAAAVEDAGASVETLRRERDAALKAGDVRGEILAAQRAETAHRDLQAQFADAALALAGAVPDDRARDWFASGGTAGAGASGAVMSTCQELRRTLSAGSAELADLPSVAGRLAGAASVLAGHNRAQAAAQTAIDDANQRLEKLRERQRKIKAALADCAALAGAASARQVEHDRCRSAVQLRTQCAVLDEQLRGADQHTRLLERQELDARAAVLTLDEARLADLAAELAGGLVPDAPCPVCGSEVHPSPAPTAGGWSPTALADAKKAATMATAALADAKAEASALSARREVAHARLAELRCADLSADELQKSLESSRLALAAARDAEVQLLRLTAEHDDVTVTIEQVRRDETDAHVAFEVSTAALAAVRRDVQQAVTGGLGAVARHTTACLCGQASTGEAGGAGELDRARSSDDPSIDELVAAATHLTSVIQATQRQHARLATEVESIAGLAERLVTAAEEMGRAQAAVAQALTGSAFSTAEAAMAAWRSESLLSDLSARIEDHERRGAAAHVTLAEPEVIAALAADPPDVAGLAKLAEAAEQRAVQAARMRHGLERTTTMALSLLAGIDKAARETLTRREEHLAVAALADLAAGTSPENTLRMRLSTFVLAARLERVVELANERLARMGDGRFALIHDDSLARGGARSGLGLLVRDEWSGTTRAPTTLSGGESFMASLALALGLADVLRESVGGVELETLFIDEGFGSLDEVSLDDVLGVLDELRDGGRAVGVVSHLAELRDRIPTRLAVGKASTGSTVTQHLAASVSA</sequence>
<dbReference type="GO" id="GO:0004527">
    <property type="term" value="F:exonuclease activity"/>
    <property type="evidence" value="ECO:0007669"/>
    <property type="project" value="UniProtKB-KW"/>
</dbReference>
<keyword evidence="6" id="KW-0269">Exonuclease</keyword>
<dbReference type="InterPro" id="IPR038729">
    <property type="entry name" value="Rad50/SbcC_AAA"/>
</dbReference>
<keyword evidence="6" id="KW-0378">Hydrolase</keyword>
<reference evidence="6 7" key="1">
    <citation type="journal article" date="2013" name="ISME J.">
        <title>A metabolic model for members of the genus Tetrasphaera involved in enhanced biological phosphorus removal.</title>
        <authorList>
            <person name="Kristiansen R."/>
            <person name="Nguyen H.T.T."/>
            <person name="Saunders A.M."/>
            <person name="Nielsen J.L."/>
            <person name="Wimmer R."/>
            <person name="Le V.Q."/>
            <person name="McIlroy S.J."/>
            <person name="Petrovski S."/>
            <person name="Seviour R.J."/>
            <person name="Calteau A."/>
            <person name="Nielsen K.L."/>
            <person name="Nielsen P.H."/>
        </authorList>
    </citation>
    <scope>NUCLEOTIDE SEQUENCE [LARGE SCALE GENOMIC DNA]</scope>
    <source>
        <strain evidence="6 7">Ben 74</strain>
    </source>
</reference>
<keyword evidence="6" id="KW-0540">Nuclease</keyword>
<evidence type="ECO:0000313" key="6">
    <source>
        <dbReference type="EMBL" id="CCI53150.1"/>
    </source>
</evidence>
<dbReference type="Pfam" id="PF13558">
    <property type="entry name" value="SbcC_Walker_B"/>
    <property type="match status" value="1"/>
</dbReference>
<feature type="coiled-coil region" evidence="4">
    <location>
        <begin position="427"/>
        <end position="454"/>
    </location>
</feature>
<dbReference type="InterPro" id="IPR027417">
    <property type="entry name" value="P-loop_NTPase"/>
</dbReference>
<evidence type="ECO:0000313" key="7">
    <source>
        <dbReference type="Proteomes" id="UP000035720"/>
    </source>
</evidence>
<accession>A0A077MBA5</accession>
<dbReference type="Gene3D" id="3.40.50.300">
    <property type="entry name" value="P-loop containing nucleotide triphosphate hydrolases"/>
    <property type="match status" value="2"/>
</dbReference>